<protein>
    <submittedName>
        <fullName evidence="2">IS3 family transposase</fullName>
    </submittedName>
</protein>
<evidence type="ECO:0000259" key="1">
    <source>
        <dbReference type="Pfam" id="PF13276"/>
    </source>
</evidence>
<gene>
    <name evidence="2" type="ORF">HW564_15875</name>
</gene>
<dbReference type="Proteomes" id="UP000565723">
    <property type="component" value="Unassembled WGS sequence"/>
</dbReference>
<dbReference type="InterPro" id="IPR025948">
    <property type="entry name" value="HTH-like_dom"/>
</dbReference>
<evidence type="ECO:0000313" key="3">
    <source>
        <dbReference type="Proteomes" id="UP000565723"/>
    </source>
</evidence>
<proteinExistence type="predicted"/>
<organism evidence="2 3">
    <name type="scientific">Ruegeria pomeroyi</name>
    <dbReference type="NCBI Taxonomy" id="89184"/>
    <lineage>
        <taxon>Bacteria</taxon>
        <taxon>Pseudomonadati</taxon>
        <taxon>Pseudomonadota</taxon>
        <taxon>Alphaproteobacteria</taxon>
        <taxon>Rhodobacterales</taxon>
        <taxon>Roseobacteraceae</taxon>
        <taxon>Ruegeria</taxon>
    </lineage>
</organism>
<sequence>MERVWEESYKAYGVRKVWRQLVREGIDVARCTVARLMRDMDIQGIIRGKPHRATISDKRAPCLLDKVNREFRVPAPNMLGAYPLDTSKRIR</sequence>
<reference evidence="2 3" key="1">
    <citation type="journal article" date="2020" name="Proc. Natl. Acad. Sci. U.S.A.">
        <title>Ecological drivers of bacterial community assembly in synthetic phycospheres.</title>
        <authorList>
            <person name="Fu H."/>
            <person name="Uchimiya M."/>
            <person name="Gore J."/>
            <person name="Moran M.A."/>
        </authorList>
    </citation>
    <scope>NUCLEOTIDE SEQUENCE [LARGE SCALE GENOMIC DNA]</scope>
    <source>
        <strain evidence="2">HF-Din03</strain>
    </source>
</reference>
<accession>A0A850LLF9</accession>
<evidence type="ECO:0000313" key="2">
    <source>
        <dbReference type="EMBL" id="NVK98402.1"/>
    </source>
</evidence>
<name>A0A850LLF9_9RHOB</name>
<dbReference type="AlphaFoldDB" id="A0A850LLF9"/>
<dbReference type="Pfam" id="PF13276">
    <property type="entry name" value="HTH_21"/>
    <property type="match status" value="1"/>
</dbReference>
<feature type="domain" description="HTH-like" evidence="1">
    <location>
        <begin position="2"/>
        <end position="49"/>
    </location>
</feature>
<dbReference type="EMBL" id="JABXIY010000046">
    <property type="protein sequence ID" value="NVK98402.1"/>
    <property type="molecule type" value="Genomic_DNA"/>
</dbReference>
<comment type="caution">
    <text evidence="2">The sequence shown here is derived from an EMBL/GenBank/DDBJ whole genome shotgun (WGS) entry which is preliminary data.</text>
</comment>